<proteinExistence type="predicted"/>
<dbReference type="RefSeq" id="WP_248654093.1">
    <property type="nucleotide sequence ID" value="NZ_CP096658.1"/>
</dbReference>
<reference evidence="2" key="1">
    <citation type="submission" date="2022-04" db="EMBL/GenBank/DDBJ databases">
        <title>Diverse halophilic archaea isolated from saline environments.</title>
        <authorList>
            <person name="Cui H.-L."/>
        </authorList>
    </citation>
    <scope>NUCLEOTIDE SEQUENCE</scope>
    <source>
        <strain evidence="2">XZYJT40</strain>
    </source>
</reference>
<protein>
    <submittedName>
        <fullName evidence="2">Uncharacterized protein</fullName>
    </submittedName>
</protein>
<sequence>MSITQSMHDIDRAVRDVGTRDEYEADEEGRSPRRVYERSIEEVGEVAGKTEAERMALWIETTIRNEQALPSAERVREEGADICRDVDESVSGNDWLNA</sequence>
<dbReference type="KEGG" id="haxz:M0R88_13885"/>
<name>A0A8U0IH78_9EURY</name>
<accession>A0A8U0IH78</accession>
<evidence type="ECO:0000256" key="1">
    <source>
        <dbReference type="SAM" id="MobiDB-lite"/>
    </source>
</evidence>
<organism evidence="2 3">
    <name type="scientific">Halorussus gelatinilyticus</name>
    <dbReference type="NCBI Taxonomy" id="2937524"/>
    <lineage>
        <taxon>Archaea</taxon>
        <taxon>Methanobacteriati</taxon>
        <taxon>Methanobacteriota</taxon>
        <taxon>Stenosarchaea group</taxon>
        <taxon>Halobacteria</taxon>
        <taxon>Halobacteriales</taxon>
        <taxon>Haladaptataceae</taxon>
        <taxon>Halorussus</taxon>
    </lineage>
</organism>
<feature type="compositionally biased region" description="Basic and acidic residues" evidence="1">
    <location>
        <begin position="8"/>
        <end position="33"/>
    </location>
</feature>
<dbReference type="AlphaFoldDB" id="A0A8U0IH78"/>
<evidence type="ECO:0000313" key="3">
    <source>
        <dbReference type="Proteomes" id="UP000830434"/>
    </source>
</evidence>
<keyword evidence="3" id="KW-1185">Reference proteome</keyword>
<dbReference type="EMBL" id="CP096658">
    <property type="protein sequence ID" value="UPV99601.1"/>
    <property type="molecule type" value="Genomic_DNA"/>
</dbReference>
<evidence type="ECO:0000313" key="2">
    <source>
        <dbReference type="EMBL" id="UPV99601.1"/>
    </source>
</evidence>
<gene>
    <name evidence="2" type="ORF">M0R88_13885</name>
</gene>
<dbReference type="GeneID" id="72190966"/>
<dbReference type="Proteomes" id="UP000830434">
    <property type="component" value="Chromosome"/>
</dbReference>
<feature type="region of interest" description="Disordered" evidence="1">
    <location>
        <begin position="1"/>
        <end position="33"/>
    </location>
</feature>